<name>A0A2P2QNC0_RHIMU</name>
<accession>A0A2P2QNC0</accession>
<dbReference type="EMBL" id="GGEC01088032">
    <property type="protein sequence ID" value="MBX68516.1"/>
    <property type="molecule type" value="Transcribed_RNA"/>
</dbReference>
<proteinExistence type="predicted"/>
<protein>
    <submittedName>
        <fullName evidence="1">Uncharacterized protein</fullName>
    </submittedName>
</protein>
<sequence>MMGKAHKTPVFASELDASHDRYVAVAGTDCLTDC</sequence>
<dbReference type="AlphaFoldDB" id="A0A2P2QNC0"/>
<reference evidence="1" key="1">
    <citation type="submission" date="2018-02" db="EMBL/GenBank/DDBJ databases">
        <title>Rhizophora mucronata_Transcriptome.</title>
        <authorList>
            <person name="Meera S.P."/>
            <person name="Sreeshan A."/>
            <person name="Augustine A."/>
        </authorList>
    </citation>
    <scope>NUCLEOTIDE SEQUENCE</scope>
    <source>
        <tissue evidence="1">Leaf</tissue>
    </source>
</reference>
<organism evidence="1">
    <name type="scientific">Rhizophora mucronata</name>
    <name type="common">Asiatic mangrove</name>
    <dbReference type="NCBI Taxonomy" id="61149"/>
    <lineage>
        <taxon>Eukaryota</taxon>
        <taxon>Viridiplantae</taxon>
        <taxon>Streptophyta</taxon>
        <taxon>Embryophyta</taxon>
        <taxon>Tracheophyta</taxon>
        <taxon>Spermatophyta</taxon>
        <taxon>Magnoliopsida</taxon>
        <taxon>eudicotyledons</taxon>
        <taxon>Gunneridae</taxon>
        <taxon>Pentapetalae</taxon>
        <taxon>rosids</taxon>
        <taxon>fabids</taxon>
        <taxon>Malpighiales</taxon>
        <taxon>Rhizophoraceae</taxon>
        <taxon>Rhizophora</taxon>
    </lineage>
</organism>
<evidence type="ECO:0000313" key="1">
    <source>
        <dbReference type="EMBL" id="MBX68516.1"/>
    </source>
</evidence>